<dbReference type="EMBL" id="JACXSS010000001">
    <property type="protein sequence ID" value="MBD9358627.1"/>
    <property type="molecule type" value="Genomic_DNA"/>
</dbReference>
<feature type="domain" description="Response regulatory" evidence="8">
    <location>
        <begin position="6"/>
        <end position="120"/>
    </location>
</feature>
<dbReference type="SMART" id="SM00448">
    <property type="entry name" value="REC"/>
    <property type="match status" value="1"/>
</dbReference>
<dbReference type="PROSITE" id="PS00676">
    <property type="entry name" value="SIGMA54_INTERACT_2"/>
    <property type="match status" value="1"/>
</dbReference>
<organism evidence="9 10">
    <name type="scientific">Methylomonas albis</name>
    <dbReference type="NCBI Taxonomy" id="1854563"/>
    <lineage>
        <taxon>Bacteria</taxon>
        <taxon>Pseudomonadati</taxon>
        <taxon>Pseudomonadota</taxon>
        <taxon>Gammaproteobacteria</taxon>
        <taxon>Methylococcales</taxon>
        <taxon>Methylococcaceae</taxon>
        <taxon>Methylomonas</taxon>
    </lineage>
</organism>
<sequence>MLSGSRVLIVDDEANARRVLEVLLKKLKCDVLSAEHAQAALSLLRETDVDLLITDLNMPGMNGLELMAMLRDEGHTFPVIVVTAYGTVETAVAAMKQGAFDFIIRPLDVEQVELVVRRALEVNRIQRENQFLRDESAKGWDEFIGQSQSMHQVYELIRQAGPSKASIFVYGETGTGKELVARAVHASSGREGLFVPINCAAIPADILESELFGYVRGAFTGAVKDRVGKFELADGGTLFLDEITEMPPATQAKLLRVLQESRVDRLGSNRSIEIDLRVIAATNRNPLEAVKQGLLREDLYYRLNVLTIALPALRERLEDIPLLAVHFIEKYRSSVQYGASTPLSADVCEALLNYDWPGNVRELENMIERALVLSQGQTIALCHFPREILNRSTQEIPDENLQPTNEGNLEMEFNVERLEISLLAQALSLATGNKAKAARLLKISERTLWYKLKKYGI</sequence>
<dbReference type="InterPro" id="IPR011006">
    <property type="entry name" value="CheY-like_superfamily"/>
</dbReference>
<dbReference type="PRINTS" id="PR01590">
    <property type="entry name" value="HTHFIS"/>
</dbReference>
<dbReference type="InterPro" id="IPR027417">
    <property type="entry name" value="P-loop_NTPase"/>
</dbReference>
<dbReference type="Gene3D" id="3.40.50.300">
    <property type="entry name" value="P-loop containing nucleotide triphosphate hydrolases"/>
    <property type="match status" value="1"/>
</dbReference>
<dbReference type="PROSITE" id="PS00675">
    <property type="entry name" value="SIGMA54_INTERACT_1"/>
    <property type="match status" value="1"/>
</dbReference>
<keyword evidence="10" id="KW-1185">Reference proteome</keyword>
<comment type="caution">
    <text evidence="9">The sequence shown here is derived from an EMBL/GenBank/DDBJ whole genome shotgun (WGS) entry which is preliminary data.</text>
</comment>
<dbReference type="InterPro" id="IPR002078">
    <property type="entry name" value="Sigma_54_int"/>
</dbReference>
<dbReference type="PANTHER" id="PTHR32071">
    <property type="entry name" value="TRANSCRIPTIONAL REGULATORY PROTEIN"/>
    <property type="match status" value="1"/>
</dbReference>
<dbReference type="InterPro" id="IPR002197">
    <property type="entry name" value="HTH_Fis"/>
</dbReference>
<evidence type="ECO:0000256" key="5">
    <source>
        <dbReference type="ARBA" id="ARBA00023163"/>
    </source>
</evidence>
<accession>A0ABR9D9N9</accession>
<reference evidence="9 10" key="1">
    <citation type="submission" date="2020-09" db="EMBL/GenBank/DDBJ databases">
        <title>Methylomonas albis sp. nov. and Methylomonas fluvii sp. nov.: Two cold-adapted methanotrophs from the River Elbe and an amended description of Methylovulum psychrotolerans strain Eb1.</title>
        <authorList>
            <person name="Bussmann I.K."/>
            <person name="Klings K.-W."/>
            <person name="Warnstedt J."/>
            <person name="Hoppert M."/>
            <person name="Saborowski A."/>
            <person name="Horn F."/>
            <person name="Liebner S."/>
        </authorList>
    </citation>
    <scope>NUCLEOTIDE SEQUENCE [LARGE SCALE GENOMIC DNA]</scope>
    <source>
        <strain evidence="9 10">EbA</strain>
    </source>
</reference>
<dbReference type="RefSeq" id="WP_192376852.1">
    <property type="nucleotide sequence ID" value="NZ_CAJHIV010000001.1"/>
</dbReference>
<keyword evidence="2" id="KW-0067">ATP-binding</keyword>
<dbReference type="SUPFAM" id="SSF52540">
    <property type="entry name" value="P-loop containing nucleoside triphosphate hydrolases"/>
    <property type="match status" value="1"/>
</dbReference>
<evidence type="ECO:0000259" key="8">
    <source>
        <dbReference type="PROSITE" id="PS50110"/>
    </source>
</evidence>
<feature type="domain" description="Sigma-54 factor interaction" evidence="7">
    <location>
        <begin position="143"/>
        <end position="372"/>
    </location>
</feature>
<evidence type="ECO:0000313" key="10">
    <source>
        <dbReference type="Proteomes" id="UP000652176"/>
    </source>
</evidence>
<evidence type="ECO:0000256" key="3">
    <source>
        <dbReference type="ARBA" id="ARBA00023015"/>
    </source>
</evidence>
<dbReference type="PROSITE" id="PS50110">
    <property type="entry name" value="RESPONSE_REGULATORY"/>
    <property type="match status" value="1"/>
</dbReference>
<dbReference type="SUPFAM" id="SSF46689">
    <property type="entry name" value="Homeodomain-like"/>
    <property type="match status" value="1"/>
</dbReference>
<dbReference type="InterPro" id="IPR025943">
    <property type="entry name" value="Sigma_54_int_dom_ATP-bd_2"/>
</dbReference>
<dbReference type="Pfam" id="PF02954">
    <property type="entry name" value="HTH_8"/>
    <property type="match status" value="1"/>
</dbReference>
<proteinExistence type="predicted"/>
<dbReference type="Gene3D" id="1.10.8.60">
    <property type="match status" value="1"/>
</dbReference>
<dbReference type="Pfam" id="PF00072">
    <property type="entry name" value="Response_reg"/>
    <property type="match status" value="1"/>
</dbReference>
<gene>
    <name evidence="9" type="ORF">IE877_22575</name>
</gene>
<keyword evidence="3" id="KW-0805">Transcription regulation</keyword>
<feature type="modified residue" description="4-aspartylphosphate" evidence="6">
    <location>
        <position position="55"/>
    </location>
</feature>
<dbReference type="Pfam" id="PF25601">
    <property type="entry name" value="AAA_lid_14"/>
    <property type="match status" value="1"/>
</dbReference>
<dbReference type="Gene3D" id="3.40.50.2300">
    <property type="match status" value="1"/>
</dbReference>
<dbReference type="InterPro" id="IPR025944">
    <property type="entry name" value="Sigma_54_int_dom_CS"/>
</dbReference>
<dbReference type="Proteomes" id="UP000652176">
    <property type="component" value="Unassembled WGS sequence"/>
</dbReference>
<dbReference type="PANTHER" id="PTHR32071:SF117">
    <property type="entry name" value="PTS-DEPENDENT DIHYDROXYACETONE KINASE OPERON REGULATORY PROTEIN-RELATED"/>
    <property type="match status" value="1"/>
</dbReference>
<evidence type="ECO:0000259" key="7">
    <source>
        <dbReference type="PROSITE" id="PS50045"/>
    </source>
</evidence>
<keyword evidence="4" id="KW-0238">DNA-binding</keyword>
<keyword evidence="1" id="KW-0547">Nucleotide-binding</keyword>
<dbReference type="SMART" id="SM00382">
    <property type="entry name" value="AAA"/>
    <property type="match status" value="1"/>
</dbReference>
<dbReference type="InterPro" id="IPR003593">
    <property type="entry name" value="AAA+_ATPase"/>
</dbReference>
<evidence type="ECO:0000313" key="9">
    <source>
        <dbReference type="EMBL" id="MBD9358627.1"/>
    </source>
</evidence>
<evidence type="ECO:0000256" key="2">
    <source>
        <dbReference type="ARBA" id="ARBA00022840"/>
    </source>
</evidence>
<dbReference type="InterPro" id="IPR001789">
    <property type="entry name" value="Sig_transdc_resp-reg_receiver"/>
</dbReference>
<dbReference type="SUPFAM" id="SSF52172">
    <property type="entry name" value="CheY-like"/>
    <property type="match status" value="1"/>
</dbReference>
<name>A0ABR9D9N9_9GAMM</name>
<dbReference type="InterPro" id="IPR025662">
    <property type="entry name" value="Sigma_54_int_dom_ATP-bd_1"/>
</dbReference>
<dbReference type="Gene3D" id="1.10.10.60">
    <property type="entry name" value="Homeodomain-like"/>
    <property type="match status" value="1"/>
</dbReference>
<dbReference type="PROSITE" id="PS00688">
    <property type="entry name" value="SIGMA54_INTERACT_3"/>
    <property type="match status" value="1"/>
</dbReference>
<dbReference type="InterPro" id="IPR058031">
    <property type="entry name" value="AAA_lid_NorR"/>
</dbReference>
<dbReference type="PROSITE" id="PS50045">
    <property type="entry name" value="SIGMA54_INTERACT_4"/>
    <property type="match status" value="1"/>
</dbReference>
<evidence type="ECO:0000256" key="1">
    <source>
        <dbReference type="ARBA" id="ARBA00022741"/>
    </source>
</evidence>
<evidence type="ECO:0000256" key="4">
    <source>
        <dbReference type="ARBA" id="ARBA00023125"/>
    </source>
</evidence>
<dbReference type="CDD" id="cd00009">
    <property type="entry name" value="AAA"/>
    <property type="match status" value="1"/>
</dbReference>
<dbReference type="InterPro" id="IPR009057">
    <property type="entry name" value="Homeodomain-like_sf"/>
</dbReference>
<keyword evidence="5" id="KW-0804">Transcription</keyword>
<keyword evidence="6" id="KW-0597">Phosphoprotein</keyword>
<protein>
    <submittedName>
        <fullName evidence="9">Sigma-54-dependent Fis family transcriptional regulator</fullName>
    </submittedName>
</protein>
<evidence type="ECO:0000256" key="6">
    <source>
        <dbReference type="PROSITE-ProRule" id="PRU00169"/>
    </source>
</evidence>
<dbReference type="Pfam" id="PF00158">
    <property type="entry name" value="Sigma54_activat"/>
    <property type="match status" value="1"/>
</dbReference>